<name>A0ABV4TBR6_9FLAO</name>
<dbReference type="EMBL" id="JBCFQL010000008">
    <property type="protein sequence ID" value="MFA9191514.1"/>
    <property type="molecule type" value="Genomic_DNA"/>
</dbReference>
<evidence type="ECO:0000256" key="2">
    <source>
        <dbReference type="ARBA" id="ARBA00022679"/>
    </source>
</evidence>
<reference evidence="4 5" key="1">
    <citation type="submission" date="2024-04" db="EMBL/GenBank/DDBJ databases">
        <title>New Clade of Flavobacterium.</title>
        <authorList>
            <person name="Matos L."/>
            <person name="Proenca D.N."/>
            <person name="Fransisco R.M."/>
            <person name="Chung A.P."/>
            <person name="Maccario L."/>
            <person name="Sorensen S.J."/>
            <person name="Morais P.V."/>
        </authorList>
    </citation>
    <scope>NUCLEOTIDE SEQUENCE [LARGE SCALE GENOMIC DNA]</scope>
    <source>
        <strain evidence="4 5">FZUC8N2.13</strain>
    </source>
</reference>
<dbReference type="GO" id="GO:0016757">
    <property type="term" value="F:glycosyltransferase activity"/>
    <property type="evidence" value="ECO:0007669"/>
    <property type="project" value="UniProtKB-KW"/>
</dbReference>
<organism evidence="4 5">
    <name type="scientific">Flavobacterium zubiriense</name>
    <dbReference type="NCBI Taxonomy" id="3138075"/>
    <lineage>
        <taxon>Bacteria</taxon>
        <taxon>Pseudomonadati</taxon>
        <taxon>Bacteroidota</taxon>
        <taxon>Flavobacteriia</taxon>
        <taxon>Flavobacteriales</taxon>
        <taxon>Flavobacteriaceae</taxon>
        <taxon>Flavobacterium</taxon>
    </lineage>
</organism>
<sequence length="388" mass="43816">MKVIYTAPNRAHHYRYASSLNKANFLLVFVSGFPRLSPRAKITELKQKLYRADILQTIYLLSLKIRASKKTSNYLAYLAKIEQDFACKKFLKRADVFVFYNGNGLSSCNYANKMGKITVVEVVNSHVEYQEDLLREEHESLNLPWKPFHKKDKERRLKEYAAADYILLPSEFVKQSFLAKGFPEEKLLKVPYGYTIPVHEANTEGKAHTTFNVLYVGSISVRKGIRYLIEAFKKLETPNKKLIIVGPVDQISGIEGIEITDDIEFTGILKGTQLEKIYQWADVFCLPTIEDGYGLVLGEALSYGLPLITTTNSGGIDLITEGIEGFIVPIRDATAIHEKLKLLSSDNKLLDKMKLAALSKAASMNGWDTTGIILCEKLETVFLKNKNN</sequence>
<protein>
    <submittedName>
        <fullName evidence="4">Glycosyltransferase family 4 protein</fullName>
        <ecNumber evidence="4">2.4.-.-</ecNumber>
    </submittedName>
</protein>
<keyword evidence="2 4" id="KW-0808">Transferase</keyword>
<proteinExistence type="predicted"/>
<dbReference type="Proteomes" id="UP001574169">
    <property type="component" value="Unassembled WGS sequence"/>
</dbReference>
<dbReference type="PANTHER" id="PTHR12526">
    <property type="entry name" value="GLYCOSYLTRANSFERASE"/>
    <property type="match status" value="1"/>
</dbReference>
<gene>
    <name evidence="4" type="ORF">AAGV28_09045</name>
</gene>
<evidence type="ECO:0000313" key="5">
    <source>
        <dbReference type="Proteomes" id="UP001574169"/>
    </source>
</evidence>
<dbReference type="SUPFAM" id="SSF53756">
    <property type="entry name" value="UDP-Glycosyltransferase/glycogen phosphorylase"/>
    <property type="match status" value="1"/>
</dbReference>
<evidence type="ECO:0000313" key="4">
    <source>
        <dbReference type="EMBL" id="MFA9191514.1"/>
    </source>
</evidence>
<dbReference type="RefSeq" id="WP_373406499.1">
    <property type="nucleotide sequence ID" value="NZ_JBCFQL010000008.1"/>
</dbReference>
<evidence type="ECO:0000256" key="1">
    <source>
        <dbReference type="ARBA" id="ARBA00022676"/>
    </source>
</evidence>
<comment type="caution">
    <text evidence="4">The sequence shown here is derived from an EMBL/GenBank/DDBJ whole genome shotgun (WGS) entry which is preliminary data.</text>
</comment>
<dbReference type="CDD" id="cd03801">
    <property type="entry name" value="GT4_PimA-like"/>
    <property type="match status" value="1"/>
</dbReference>
<dbReference type="Pfam" id="PF00534">
    <property type="entry name" value="Glycos_transf_1"/>
    <property type="match status" value="1"/>
</dbReference>
<dbReference type="InterPro" id="IPR001296">
    <property type="entry name" value="Glyco_trans_1"/>
</dbReference>
<keyword evidence="5" id="KW-1185">Reference proteome</keyword>
<evidence type="ECO:0000259" key="3">
    <source>
        <dbReference type="Pfam" id="PF00534"/>
    </source>
</evidence>
<dbReference type="EC" id="2.4.-.-" evidence="4"/>
<accession>A0ABV4TBR6</accession>
<dbReference type="PANTHER" id="PTHR12526:SF510">
    <property type="entry name" value="D-INOSITOL 3-PHOSPHATE GLYCOSYLTRANSFERASE"/>
    <property type="match status" value="1"/>
</dbReference>
<dbReference type="Gene3D" id="3.40.50.2000">
    <property type="entry name" value="Glycogen Phosphorylase B"/>
    <property type="match status" value="2"/>
</dbReference>
<feature type="domain" description="Glycosyl transferase family 1" evidence="3">
    <location>
        <begin position="204"/>
        <end position="356"/>
    </location>
</feature>
<keyword evidence="1 4" id="KW-0328">Glycosyltransferase</keyword>